<dbReference type="InterPro" id="IPR044974">
    <property type="entry name" value="Disease_R_plants"/>
</dbReference>
<dbReference type="GO" id="GO:0061809">
    <property type="term" value="F:NAD+ nucleosidase activity, cyclic ADP-ribose generating"/>
    <property type="evidence" value="ECO:0007669"/>
    <property type="project" value="UniProtKB-EC"/>
</dbReference>
<dbReference type="GO" id="GO:0006952">
    <property type="term" value="P:defense response"/>
    <property type="evidence" value="ECO:0007669"/>
    <property type="project" value="InterPro"/>
</dbReference>
<dbReference type="Gramene" id="PRQ33263">
    <property type="protein sequence ID" value="PRQ33263"/>
    <property type="gene ID" value="RchiOBHm_Chr5g0055671"/>
</dbReference>
<dbReference type="InterPro" id="IPR032675">
    <property type="entry name" value="LRR_dom_sf"/>
</dbReference>
<dbReference type="GO" id="GO:0007165">
    <property type="term" value="P:signal transduction"/>
    <property type="evidence" value="ECO:0007669"/>
    <property type="project" value="InterPro"/>
</dbReference>
<evidence type="ECO:0000256" key="4">
    <source>
        <dbReference type="ARBA" id="ARBA00022801"/>
    </source>
</evidence>
<dbReference type="PROSITE" id="PS50104">
    <property type="entry name" value="TIR"/>
    <property type="match status" value="1"/>
</dbReference>
<protein>
    <recommendedName>
        <fullName evidence="1">ADP-ribosyl cyclase/cyclic ADP-ribose hydrolase</fullName>
        <ecNumber evidence="1">3.2.2.6</ecNumber>
    </recommendedName>
</protein>
<dbReference type="Gene3D" id="3.40.50.300">
    <property type="entry name" value="P-loop containing nucleotide triphosphate hydrolases"/>
    <property type="match status" value="1"/>
</dbReference>
<evidence type="ECO:0000313" key="10">
    <source>
        <dbReference type="Proteomes" id="UP000238479"/>
    </source>
</evidence>
<dbReference type="InterPro" id="IPR045344">
    <property type="entry name" value="C-JID"/>
</dbReference>
<dbReference type="InterPro" id="IPR035897">
    <property type="entry name" value="Toll_tir_struct_dom_sf"/>
</dbReference>
<keyword evidence="6" id="KW-0520">NAD</keyword>
<evidence type="ECO:0000256" key="3">
    <source>
        <dbReference type="ARBA" id="ARBA00022737"/>
    </source>
</evidence>
<dbReference type="Pfam" id="PF00560">
    <property type="entry name" value="LRR_1"/>
    <property type="match status" value="1"/>
</dbReference>
<dbReference type="PANTHER" id="PTHR11017:SF573">
    <property type="entry name" value="ADP-RIBOSYL CYCLASE_CYCLIC ADP-RIBOSE HYDROLASE"/>
    <property type="match status" value="1"/>
</dbReference>
<dbReference type="Pfam" id="PF20160">
    <property type="entry name" value="C-JID"/>
    <property type="match status" value="1"/>
</dbReference>
<accession>A0A2P6QGF3</accession>
<dbReference type="EC" id="3.2.2.6" evidence="1"/>
<dbReference type="SUPFAM" id="SSF52058">
    <property type="entry name" value="L domain-like"/>
    <property type="match status" value="1"/>
</dbReference>
<evidence type="ECO:0000313" key="9">
    <source>
        <dbReference type="EMBL" id="PRQ33263.1"/>
    </source>
</evidence>
<reference evidence="9 10" key="1">
    <citation type="journal article" date="2018" name="Nat. Genet.">
        <title>The Rosa genome provides new insights in the design of modern roses.</title>
        <authorList>
            <person name="Bendahmane M."/>
        </authorList>
    </citation>
    <scope>NUCLEOTIDE SEQUENCE [LARGE SCALE GENOMIC DNA]</scope>
    <source>
        <strain evidence="10">cv. Old Blush</strain>
    </source>
</reference>
<sequence length="1165" mass="131528">MPVGVSSAICIKHWNVKHFTFLWIPRVCRKEIPLLIAIEESRIAIVVLSENFTSSSWCLDEVVKIMQCKKEMGQIVFPVFYKVDPSDVRHQTGSFQLRRKLKVEVMEHEEVYGENEDKLKEWAAALTELANLSGWHSTNYGDDARLIDEIVGDAIKKFTHLLSSSVDKGFVGMDSRIGDLVHNYICPEFGGVRIIGIHGMRGIGKTTLAVAIHDEIRQDFDRSCFLSGVRESAKKDGLVSLQKKLLFSILGAEIDIQNEYAGATMIKRRLCKIKVLVVIDDVDHLNQLEKLAGSHDWFGPGSRIVVTTPDIHLLKTHDVDATYKATGLNGGEAIQLLSLKAFKKKVPPEHHLELCNLILGYAQGLPLAVVVLGSFLSGRSITEWESAIDRLNNTPHPEIIDVLQISFDGLQEKDKNIFLHIACFYKGWDLDRVTQIIGYCELEPDIGLSVLADRSLITISNNKLSMHDLLQELGWEIVRRQSPREPGKRSRLWSHKEIHSVLKKNKGTDAIQAMVVDLPKLEVAHWKPEAFSKLSQLSLLHIRNVDLPKGLTFLSNSLRLLEWSGYPLRSLPQNFEPDELIELNLCNSNIEYLWKGAKNCDKLKFIKLCHSQKIVQTPDLTGVQNLETLDLKGCKTLVKLHQSLGQLKRLTVLNLKDCKSLESLPSKLEMESLKTLILSNCSKVKKIPEFAGNMKRLSELYLDETAIEKLPVSIGCLSGLASLNLSNCKNLVCLPSTFSRLESLKKLNLSGCLQLGEQDSAMENGAIRTAVNHLMKYGCEVVGKYFSWSLSSRLVQGADIEPMSMQLPVSDLCSTEKDANTSMSIQLLLSRLCNLTYLNISNCNLGDAAFANFGCSPSLVALNLSGNNFVKLPPSIRSCFKLQNINLENCKTLQDLSGIPSNSKLDVRADGCSSLEMLFDVSNFKRLEKSYFNFINCFKLNDNQGCTNIAFEMLRIFLNQRISSVTETFQIVIPGSRIPKWFHYRSFESSLSVDLLPGWNKSTFLGFFLCAVFVLDEHLVDKLEFHQFKTFKATHHLVCCLKLNGRELEVYGKQPAFRFSEQFCHVESDHLWIFYVSRDKYFGTDWWHNSCSQLEFLFKTRGPGLKVKECGVRLIYEHDVQELNKTMTQSSSRMSPYEDILIDFENRVEGETSGTGSRTCTLEEL</sequence>
<dbReference type="SUPFAM" id="SSF52540">
    <property type="entry name" value="P-loop containing nucleoside triphosphate hydrolases"/>
    <property type="match status" value="1"/>
</dbReference>
<dbReference type="Pfam" id="PF01582">
    <property type="entry name" value="TIR"/>
    <property type="match status" value="1"/>
</dbReference>
<name>A0A2P6QGF3_ROSCH</name>
<feature type="domain" description="TIR" evidence="8">
    <location>
        <begin position="1"/>
        <end position="158"/>
    </location>
</feature>
<dbReference type="Pfam" id="PF23286">
    <property type="entry name" value="LRR_13"/>
    <property type="match status" value="1"/>
</dbReference>
<keyword evidence="4 9" id="KW-0378">Hydrolase</keyword>
<dbReference type="Pfam" id="PF00931">
    <property type="entry name" value="NB-ARC"/>
    <property type="match status" value="1"/>
</dbReference>
<evidence type="ECO:0000256" key="7">
    <source>
        <dbReference type="ARBA" id="ARBA00047304"/>
    </source>
</evidence>
<dbReference type="InterPro" id="IPR027417">
    <property type="entry name" value="P-loop_NTPase"/>
</dbReference>
<keyword evidence="2" id="KW-0433">Leucine-rich repeat</keyword>
<dbReference type="OrthoDB" id="2018313at2759"/>
<dbReference type="OMA" id="WESAIDR"/>
<evidence type="ECO:0000256" key="2">
    <source>
        <dbReference type="ARBA" id="ARBA00022614"/>
    </source>
</evidence>
<evidence type="ECO:0000259" key="8">
    <source>
        <dbReference type="PROSITE" id="PS50104"/>
    </source>
</evidence>
<dbReference type="Gene3D" id="3.40.50.10140">
    <property type="entry name" value="Toll/interleukin-1 receptor homology (TIR) domain"/>
    <property type="match status" value="1"/>
</dbReference>
<dbReference type="InterPro" id="IPR002182">
    <property type="entry name" value="NB-ARC"/>
</dbReference>
<evidence type="ECO:0000256" key="1">
    <source>
        <dbReference type="ARBA" id="ARBA00011982"/>
    </source>
</evidence>
<dbReference type="InterPro" id="IPR000157">
    <property type="entry name" value="TIR_dom"/>
</dbReference>
<dbReference type="InterPro" id="IPR058546">
    <property type="entry name" value="RPS4B/Roq1-like_LRR"/>
</dbReference>
<keyword evidence="3" id="KW-0677">Repeat</keyword>
<evidence type="ECO:0000256" key="6">
    <source>
        <dbReference type="ARBA" id="ARBA00023027"/>
    </source>
</evidence>
<dbReference type="Gene3D" id="3.80.10.10">
    <property type="entry name" value="Ribonuclease Inhibitor"/>
    <property type="match status" value="2"/>
</dbReference>
<dbReference type="InterPro" id="IPR001611">
    <property type="entry name" value="Leu-rich_rpt"/>
</dbReference>
<dbReference type="EMBL" id="PDCK01000043">
    <property type="protein sequence ID" value="PRQ33263.1"/>
    <property type="molecule type" value="Genomic_DNA"/>
</dbReference>
<dbReference type="Pfam" id="PF23282">
    <property type="entry name" value="WHD_ROQ1"/>
    <property type="match status" value="1"/>
</dbReference>
<gene>
    <name evidence="9" type="ORF">RchiOBHm_Chr5g0055671</name>
</gene>
<comment type="caution">
    <text evidence="9">The sequence shown here is derived from an EMBL/GenBank/DDBJ whole genome shotgun (WGS) entry which is preliminary data.</text>
</comment>
<keyword evidence="5" id="KW-0611">Plant defense</keyword>
<keyword evidence="10" id="KW-1185">Reference proteome</keyword>
<dbReference type="PRINTS" id="PR00364">
    <property type="entry name" value="DISEASERSIST"/>
</dbReference>
<dbReference type="Pfam" id="PF07725">
    <property type="entry name" value="LRR_3"/>
    <property type="match status" value="1"/>
</dbReference>
<dbReference type="AlphaFoldDB" id="A0A2P6QGF3"/>
<dbReference type="PANTHER" id="PTHR11017">
    <property type="entry name" value="LEUCINE-RICH REPEAT-CONTAINING PROTEIN"/>
    <property type="match status" value="1"/>
</dbReference>
<dbReference type="InterPro" id="IPR011713">
    <property type="entry name" value="Leu-rich_rpt_3"/>
</dbReference>
<dbReference type="Gene3D" id="1.10.8.430">
    <property type="entry name" value="Helical domain of apoptotic protease-activating factors"/>
    <property type="match status" value="1"/>
</dbReference>
<dbReference type="GO" id="GO:0043531">
    <property type="term" value="F:ADP binding"/>
    <property type="evidence" value="ECO:0007669"/>
    <property type="project" value="InterPro"/>
</dbReference>
<organism evidence="9 10">
    <name type="scientific">Rosa chinensis</name>
    <name type="common">China rose</name>
    <dbReference type="NCBI Taxonomy" id="74649"/>
    <lineage>
        <taxon>Eukaryota</taxon>
        <taxon>Viridiplantae</taxon>
        <taxon>Streptophyta</taxon>
        <taxon>Embryophyta</taxon>
        <taxon>Tracheophyta</taxon>
        <taxon>Spermatophyta</taxon>
        <taxon>Magnoliopsida</taxon>
        <taxon>eudicotyledons</taxon>
        <taxon>Gunneridae</taxon>
        <taxon>Pentapetalae</taxon>
        <taxon>rosids</taxon>
        <taxon>fabids</taxon>
        <taxon>Rosales</taxon>
        <taxon>Rosaceae</taxon>
        <taxon>Rosoideae</taxon>
        <taxon>Rosoideae incertae sedis</taxon>
        <taxon>Rosa</taxon>
    </lineage>
</organism>
<proteinExistence type="predicted"/>
<dbReference type="Proteomes" id="UP000238479">
    <property type="component" value="Chromosome 5"/>
</dbReference>
<dbReference type="SMART" id="SM00255">
    <property type="entry name" value="TIR"/>
    <property type="match status" value="1"/>
</dbReference>
<dbReference type="InterPro" id="IPR058192">
    <property type="entry name" value="WHD_ROQ1-like"/>
</dbReference>
<comment type="catalytic activity">
    <reaction evidence="7">
        <text>NAD(+) + H2O = ADP-D-ribose + nicotinamide + H(+)</text>
        <dbReference type="Rhea" id="RHEA:16301"/>
        <dbReference type="ChEBI" id="CHEBI:15377"/>
        <dbReference type="ChEBI" id="CHEBI:15378"/>
        <dbReference type="ChEBI" id="CHEBI:17154"/>
        <dbReference type="ChEBI" id="CHEBI:57540"/>
        <dbReference type="ChEBI" id="CHEBI:57967"/>
        <dbReference type="EC" id="3.2.2.6"/>
    </reaction>
    <physiologicalReaction direction="left-to-right" evidence="7">
        <dbReference type="Rhea" id="RHEA:16302"/>
    </physiologicalReaction>
</comment>
<evidence type="ECO:0000256" key="5">
    <source>
        <dbReference type="ARBA" id="ARBA00022821"/>
    </source>
</evidence>
<dbReference type="InterPro" id="IPR042197">
    <property type="entry name" value="Apaf_helical"/>
</dbReference>
<dbReference type="SUPFAM" id="SSF52200">
    <property type="entry name" value="Toll/Interleukin receptor TIR domain"/>
    <property type="match status" value="1"/>
</dbReference>